<comment type="caution">
    <text evidence="3">The sequence shown here is derived from an EMBL/GenBank/DDBJ whole genome shotgun (WGS) entry which is preliminary data.</text>
</comment>
<evidence type="ECO:0000313" key="4">
    <source>
        <dbReference type="Proteomes" id="UP000587527"/>
    </source>
</evidence>
<keyword evidence="4" id="KW-1185">Reference proteome</keyword>
<dbReference type="EMBL" id="JACHMN010000001">
    <property type="protein sequence ID" value="MBB5867135.1"/>
    <property type="molecule type" value="Genomic_DNA"/>
</dbReference>
<evidence type="ECO:0000259" key="2">
    <source>
        <dbReference type="Pfam" id="PF20271"/>
    </source>
</evidence>
<name>A0A841BHN4_9ACTN</name>
<protein>
    <recommendedName>
        <fullName evidence="2">CATRA-Associated Small Protein domain-containing protein</fullName>
    </recommendedName>
</protein>
<sequence length="111" mass="12609">MTLPVSAVIDEALEVLGELTAWELTERAWAFVERQLMELAAAVEQRDVTRTQAAVLELEEVGETQRQHASAARPPAQPPRAPKEPCSPRLRTVSQVLGERLIEWRREWQAR</sequence>
<accession>A0A841BHN4</accession>
<dbReference type="Proteomes" id="UP000587527">
    <property type="component" value="Unassembled WGS sequence"/>
</dbReference>
<feature type="region of interest" description="Disordered" evidence="1">
    <location>
        <begin position="61"/>
        <end position="90"/>
    </location>
</feature>
<evidence type="ECO:0000313" key="3">
    <source>
        <dbReference type="EMBL" id="MBB5867135.1"/>
    </source>
</evidence>
<dbReference type="Pfam" id="PF20271">
    <property type="entry name" value="CATASP"/>
    <property type="match status" value="1"/>
</dbReference>
<dbReference type="InterPro" id="IPR046924">
    <property type="entry name" value="CATASP"/>
</dbReference>
<feature type="domain" description="CATRA-Associated Small Protein" evidence="2">
    <location>
        <begin position="11"/>
        <end position="84"/>
    </location>
</feature>
<gene>
    <name evidence="3" type="ORF">F4553_000514</name>
</gene>
<proteinExistence type="predicted"/>
<evidence type="ECO:0000256" key="1">
    <source>
        <dbReference type="SAM" id="MobiDB-lite"/>
    </source>
</evidence>
<dbReference type="RefSeq" id="WP_184831527.1">
    <property type="nucleotide sequence ID" value="NZ_JACHMN010000001.1"/>
</dbReference>
<dbReference type="AlphaFoldDB" id="A0A841BHN4"/>
<organism evidence="3 4">
    <name type="scientific">Allocatelliglobosispora scoriae</name>
    <dbReference type="NCBI Taxonomy" id="643052"/>
    <lineage>
        <taxon>Bacteria</taxon>
        <taxon>Bacillati</taxon>
        <taxon>Actinomycetota</taxon>
        <taxon>Actinomycetes</taxon>
        <taxon>Micromonosporales</taxon>
        <taxon>Micromonosporaceae</taxon>
        <taxon>Allocatelliglobosispora</taxon>
    </lineage>
</organism>
<reference evidence="3 4" key="1">
    <citation type="submission" date="2020-08" db="EMBL/GenBank/DDBJ databases">
        <title>Sequencing the genomes of 1000 actinobacteria strains.</title>
        <authorList>
            <person name="Klenk H.-P."/>
        </authorList>
    </citation>
    <scope>NUCLEOTIDE SEQUENCE [LARGE SCALE GENOMIC DNA]</scope>
    <source>
        <strain evidence="3 4">DSM 45362</strain>
    </source>
</reference>